<dbReference type="AlphaFoldDB" id="A0A0P9D495"/>
<keyword evidence="4" id="KW-0472">Membrane</keyword>
<dbReference type="Gene3D" id="2.40.50.100">
    <property type="match status" value="1"/>
</dbReference>
<feature type="non-terminal residue" evidence="5">
    <location>
        <position position="159"/>
    </location>
</feature>
<keyword evidence="6" id="KW-1185">Reference proteome</keyword>
<evidence type="ECO:0000313" key="6">
    <source>
        <dbReference type="Proteomes" id="UP000050509"/>
    </source>
</evidence>
<keyword evidence="2 3" id="KW-0175">Coiled coil</keyword>
<dbReference type="InterPro" id="IPR050465">
    <property type="entry name" value="UPF0194_transport"/>
</dbReference>
<evidence type="ECO:0000256" key="3">
    <source>
        <dbReference type="SAM" id="Coils"/>
    </source>
</evidence>
<keyword evidence="4" id="KW-0812">Transmembrane</keyword>
<dbReference type="PANTHER" id="PTHR32347">
    <property type="entry name" value="EFFLUX SYSTEM COMPONENT YKNX-RELATED"/>
    <property type="match status" value="1"/>
</dbReference>
<evidence type="ECO:0000256" key="1">
    <source>
        <dbReference type="ARBA" id="ARBA00004196"/>
    </source>
</evidence>
<protein>
    <submittedName>
        <fullName evidence="5">RND transporter</fullName>
    </submittedName>
</protein>
<dbReference type="GO" id="GO:0030313">
    <property type="term" value="C:cell envelope"/>
    <property type="evidence" value="ECO:0007669"/>
    <property type="project" value="UniProtKB-SubCell"/>
</dbReference>
<evidence type="ECO:0000256" key="4">
    <source>
        <dbReference type="SAM" id="Phobius"/>
    </source>
</evidence>
<keyword evidence="4" id="KW-1133">Transmembrane helix</keyword>
<accession>A0A0P9D495</accession>
<dbReference type="Proteomes" id="UP000050509">
    <property type="component" value="Unassembled WGS sequence"/>
</dbReference>
<dbReference type="SUPFAM" id="SSF111369">
    <property type="entry name" value="HlyD-like secretion proteins"/>
    <property type="match status" value="1"/>
</dbReference>
<feature type="coiled-coil region" evidence="3">
    <location>
        <begin position="109"/>
        <end position="136"/>
    </location>
</feature>
<proteinExistence type="predicted"/>
<name>A0A0P9D495_9CHLR</name>
<comment type="subcellular location">
    <subcellularLocation>
        <location evidence="1">Cell envelope</location>
    </subcellularLocation>
</comment>
<reference evidence="5 6" key="1">
    <citation type="submission" date="2015-09" db="EMBL/GenBank/DDBJ databases">
        <title>Draft genome sequence of Kouleothrix aurantiaca JCM 19913.</title>
        <authorList>
            <person name="Hemp J."/>
        </authorList>
    </citation>
    <scope>NUCLEOTIDE SEQUENCE [LARGE SCALE GENOMIC DNA]</scope>
    <source>
        <strain evidence="5 6">COM-B</strain>
    </source>
</reference>
<organism evidence="5 6">
    <name type="scientific">Kouleothrix aurantiaca</name>
    <dbReference type="NCBI Taxonomy" id="186479"/>
    <lineage>
        <taxon>Bacteria</taxon>
        <taxon>Bacillati</taxon>
        <taxon>Chloroflexota</taxon>
        <taxon>Chloroflexia</taxon>
        <taxon>Chloroflexales</taxon>
        <taxon>Roseiflexineae</taxon>
        <taxon>Roseiflexaceae</taxon>
        <taxon>Kouleothrix</taxon>
    </lineage>
</organism>
<dbReference type="EMBL" id="LJCR01001618">
    <property type="protein sequence ID" value="KPV50030.1"/>
    <property type="molecule type" value="Genomic_DNA"/>
</dbReference>
<comment type="caution">
    <text evidence="5">The sequence shown here is derived from an EMBL/GenBank/DDBJ whole genome shotgun (WGS) entry which is preliminary data.</text>
</comment>
<dbReference type="PANTHER" id="PTHR32347:SF23">
    <property type="entry name" value="BLL5650 PROTEIN"/>
    <property type="match status" value="1"/>
</dbReference>
<evidence type="ECO:0000313" key="5">
    <source>
        <dbReference type="EMBL" id="KPV50030.1"/>
    </source>
</evidence>
<sequence>MTTLPQSRLRGRFKRPSLPVILAAVLVIAAIIAIIVRFAGARTADPLAGGSVVAVARGPLVAGISATGKVEPRRQAELACANPNGRVTDVLVNEGDAVAQGAPLVQLDVRQLQAAVVAAEAALSQAKADLQALQEGATPEEIAAARAQVAAAQGALRQT</sequence>
<gene>
    <name evidence="5" type="ORF">SE17_29305</name>
</gene>
<feature type="transmembrane region" description="Helical" evidence="4">
    <location>
        <begin position="20"/>
        <end position="40"/>
    </location>
</feature>
<evidence type="ECO:0000256" key="2">
    <source>
        <dbReference type="ARBA" id="ARBA00023054"/>
    </source>
</evidence>